<dbReference type="Pfam" id="PF13622">
    <property type="entry name" value="4HBT_3"/>
    <property type="match status" value="1"/>
</dbReference>
<dbReference type="AlphaFoldDB" id="A0A919J6E9"/>
<dbReference type="Pfam" id="PF20789">
    <property type="entry name" value="4HBT_3C"/>
    <property type="match status" value="1"/>
</dbReference>
<dbReference type="InterPro" id="IPR042171">
    <property type="entry name" value="Acyl-CoA_hotdog"/>
</dbReference>
<protein>
    <recommendedName>
        <fullName evidence="6">Thioesterase superfamily protein</fullName>
    </recommendedName>
</protein>
<dbReference type="InterPro" id="IPR049449">
    <property type="entry name" value="TesB_ACOT8-like_N"/>
</dbReference>
<dbReference type="InterPro" id="IPR029069">
    <property type="entry name" value="HotDog_dom_sf"/>
</dbReference>
<evidence type="ECO:0000313" key="4">
    <source>
        <dbReference type="EMBL" id="GIE14720.1"/>
    </source>
</evidence>
<dbReference type="SUPFAM" id="SSF54637">
    <property type="entry name" value="Thioesterase/thiol ester dehydrase-isomerase"/>
    <property type="match status" value="1"/>
</dbReference>
<gene>
    <name evidence="4" type="ORF">Afe05nite_65600</name>
</gene>
<evidence type="ECO:0000259" key="2">
    <source>
        <dbReference type="Pfam" id="PF13622"/>
    </source>
</evidence>
<dbReference type="InterPro" id="IPR049450">
    <property type="entry name" value="ACOT8-like_C"/>
</dbReference>
<feature type="domain" description="Acyl-CoA thioesterase-like N-terminal HotDog" evidence="2">
    <location>
        <begin position="19"/>
        <end position="97"/>
    </location>
</feature>
<feature type="domain" description="Acyl-CoA thioesterase-like C-terminal" evidence="3">
    <location>
        <begin position="119"/>
        <end position="251"/>
    </location>
</feature>
<feature type="region of interest" description="Disordered" evidence="1">
    <location>
        <begin position="102"/>
        <end position="127"/>
    </location>
</feature>
<evidence type="ECO:0000256" key="1">
    <source>
        <dbReference type="SAM" id="MobiDB-lite"/>
    </source>
</evidence>
<dbReference type="Proteomes" id="UP000598174">
    <property type="component" value="Unassembled WGS sequence"/>
</dbReference>
<name>A0A919J6E9_9ACTN</name>
<accession>A0A919J6E9</accession>
<reference evidence="4" key="1">
    <citation type="submission" date="2021-01" db="EMBL/GenBank/DDBJ databases">
        <title>Whole genome shotgun sequence of Actinoplanes ferrugineus NBRC 15555.</title>
        <authorList>
            <person name="Komaki H."/>
            <person name="Tamura T."/>
        </authorList>
    </citation>
    <scope>NUCLEOTIDE SEQUENCE</scope>
    <source>
        <strain evidence="4">NBRC 15555</strain>
    </source>
</reference>
<dbReference type="EMBL" id="BOMM01000057">
    <property type="protein sequence ID" value="GIE14720.1"/>
    <property type="molecule type" value="Genomic_DNA"/>
</dbReference>
<proteinExistence type="predicted"/>
<dbReference type="RefSeq" id="WP_203821113.1">
    <property type="nucleotide sequence ID" value="NZ_BAAABP010000017.1"/>
</dbReference>
<comment type="caution">
    <text evidence="4">The sequence shown here is derived from an EMBL/GenBank/DDBJ whole genome shotgun (WGS) entry which is preliminary data.</text>
</comment>
<dbReference type="Gene3D" id="2.40.160.210">
    <property type="entry name" value="Acyl-CoA thioesterase, double hotdog domain"/>
    <property type="match status" value="1"/>
</dbReference>
<evidence type="ECO:0008006" key="6">
    <source>
        <dbReference type="Google" id="ProtNLM"/>
    </source>
</evidence>
<evidence type="ECO:0000259" key="3">
    <source>
        <dbReference type="Pfam" id="PF20789"/>
    </source>
</evidence>
<evidence type="ECO:0000313" key="5">
    <source>
        <dbReference type="Proteomes" id="UP000598174"/>
    </source>
</evidence>
<keyword evidence="5" id="KW-1185">Reference proteome</keyword>
<sequence>MSFYRPLGDDRYEPTEFTESPWDSAMQHGGPPAALLGHMMRLDGMRLARISVDFLGPIPRRVSRVEVSPIKPGRLTALNEAQMVIDGRVAVSARAWHITPGPPPPAAALEPTPAQQTHAEPLPETADTFSGSWGYGRSIEWRCTRGGLDELGETHVWSRVRMPLIDGVELDGQDRALIVADSANGLSAVLPFDKWLSIPPTMTATLLRPAEGEWVHLAARTTISQDGLGLAEGDMFDQAGKIGQVAQPLLVRQR</sequence>
<organism evidence="4 5">
    <name type="scientific">Paractinoplanes ferrugineus</name>
    <dbReference type="NCBI Taxonomy" id="113564"/>
    <lineage>
        <taxon>Bacteria</taxon>
        <taxon>Bacillati</taxon>
        <taxon>Actinomycetota</taxon>
        <taxon>Actinomycetes</taxon>
        <taxon>Micromonosporales</taxon>
        <taxon>Micromonosporaceae</taxon>
        <taxon>Paractinoplanes</taxon>
    </lineage>
</organism>